<organism evidence="3 4">
    <name type="scientific">Engelhardtia mirabilis</name>
    <dbReference type="NCBI Taxonomy" id="2528011"/>
    <lineage>
        <taxon>Bacteria</taxon>
        <taxon>Pseudomonadati</taxon>
        <taxon>Planctomycetota</taxon>
        <taxon>Planctomycetia</taxon>
        <taxon>Planctomycetia incertae sedis</taxon>
        <taxon>Engelhardtia</taxon>
    </lineage>
</organism>
<evidence type="ECO:0000256" key="1">
    <source>
        <dbReference type="SAM" id="MobiDB-lite"/>
    </source>
</evidence>
<dbReference type="Pfam" id="PF13699">
    <property type="entry name" value="eCIS_core"/>
    <property type="match status" value="1"/>
</dbReference>
<feature type="region of interest" description="Disordered" evidence="1">
    <location>
        <begin position="123"/>
        <end position="147"/>
    </location>
</feature>
<dbReference type="EMBL" id="CP036287">
    <property type="protein sequence ID" value="QDU68925.1"/>
    <property type="molecule type" value="Genomic_DNA"/>
</dbReference>
<protein>
    <recommendedName>
        <fullName evidence="2">eCIS core domain-containing protein</fullName>
    </recommendedName>
</protein>
<name>A0A518BPN1_9BACT</name>
<feature type="region of interest" description="Disordered" evidence="1">
    <location>
        <begin position="1"/>
        <end position="20"/>
    </location>
</feature>
<evidence type="ECO:0000259" key="2">
    <source>
        <dbReference type="Pfam" id="PF13699"/>
    </source>
</evidence>
<evidence type="ECO:0000313" key="3">
    <source>
        <dbReference type="EMBL" id="QDU68925.1"/>
    </source>
</evidence>
<sequence>MRRGLRGMDDPRQRANRTGLPGPLLQRMEQTLGHDLSQIRVYPNSPAAPAMGALAFTRGANLHFAPGMYRPHTPGGRALIGHEAAHFVQQARGRVRPNGRVNGVPINDDPGLEREADALGARLASQPSSSLPSGRELECSVPGPGASQSKREALSHCRAIAADWAASERPSTDYSGTPIQRFPWSAVKFVGLVAGGALVGGATAVGATVGAGIGAGLGAVLYGANYFYGHDRPYKYGDSVRNEYRNWSEDQRTDMQIGDPAHNLRARHNRGAPLVHGLGSKPPPYSGLFKAVKGAEDDRSVARRLLEGTAHGLATLDQRSTAIMMEAIVGLAEQWRKKGAPWIFRADLRMVEAGKIDLEAIPTYFKFVSSAKEGRQQVGRLRAVREGRLQFGQLPAADQALFPYLSDDDSDDLQYESDEEIEAAHHMKGQRHFYT</sequence>
<feature type="domain" description="eCIS core" evidence="2">
    <location>
        <begin position="20"/>
        <end position="93"/>
    </location>
</feature>
<dbReference type="AlphaFoldDB" id="A0A518BPN1"/>
<dbReference type="InterPro" id="IPR025295">
    <property type="entry name" value="eCIS_core_dom"/>
</dbReference>
<reference evidence="3 4" key="1">
    <citation type="submission" date="2019-02" db="EMBL/GenBank/DDBJ databases">
        <title>Deep-cultivation of Planctomycetes and their phenomic and genomic characterization uncovers novel biology.</title>
        <authorList>
            <person name="Wiegand S."/>
            <person name="Jogler M."/>
            <person name="Boedeker C."/>
            <person name="Pinto D."/>
            <person name="Vollmers J."/>
            <person name="Rivas-Marin E."/>
            <person name="Kohn T."/>
            <person name="Peeters S.H."/>
            <person name="Heuer A."/>
            <person name="Rast P."/>
            <person name="Oberbeckmann S."/>
            <person name="Bunk B."/>
            <person name="Jeske O."/>
            <person name="Meyerdierks A."/>
            <person name="Storesund J.E."/>
            <person name="Kallscheuer N."/>
            <person name="Luecker S."/>
            <person name="Lage O.M."/>
            <person name="Pohl T."/>
            <person name="Merkel B.J."/>
            <person name="Hornburger P."/>
            <person name="Mueller R.-W."/>
            <person name="Bruemmer F."/>
            <person name="Labrenz M."/>
            <person name="Spormann A.M."/>
            <person name="Op den Camp H."/>
            <person name="Overmann J."/>
            <person name="Amann R."/>
            <person name="Jetten M.S.M."/>
            <person name="Mascher T."/>
            <person name="Medema M.H."/>
            <person name="Devos D.P."/>
            <person name="Kaster A.-K."/>
            <person name="Ovreas L."/>
            <person name="Rohde M."/>
            <person name="Galperin M.Y."/>
            <person name="Jogler C."/>
        </authorList>
    </citation>
    <scope>NUCLEOTIDE SEQUENCE [LARGE SCALE GENOMIC DNA]</scope>
    <source>
        <strain evidence="3 4">Pla133</strain>
    </source>
</reference>
<dbReference type="Proteomes" id="UP000316921">
    <property type="component" value="Chromosome"/>
</dbReference>
<accession>A0A518BPN1</accession>
<feature type="compositionally biased region" description="Basic and acidic residues" evidence="1">
    <location>
        <begin position="1"/>
        <end position="13"/>
    </location>
</feature>
<keyword evidence="4" id="KW-1185">Reference proteome</keyword>
<evidence type="ECO:0000313" key="4">
    <source>
        <dbReference type="Proteomes" id="UP000316921"/>
    </source>
</evidence>
<dbReference type="KEGG" id="pbap:Pla133_40400"/>
<gene>
    <name evidence="3" type="ORF">Pla133_40400</name>
</gene>
<proteinExistence type="predicted"/>